<evidence type="ECO:0000256" key="1">
    <source>
        <dbReference type="SAM" id="Phobius"/>
    </source>
</evidence>
<organism evidence="2 3">
    <name type="scientific">Sphingobium yanoikuyae</name>
    <name type="common">Sphingomonas yanoikuyae</name>
    <dbReference type="NCBI Taxonomy" id="13690"/>
    <lineage>
        <taxon>Bacteria</taxon>
        <taxon>Pseudomonadati</taxon>
        <taxon>Pseudomonadota</taxon>
        <taxon>Alphaproteobacteria</taxon>
        <taxon>Sphingomonadales</taxon>
        <taxon>Sphingomonadaceae</taxon>
        <taxon>Sphingobium</taxon>
    </lineage>
</organism>
<feature type="transmembrane region" description="Helical" evidence="1">
    <location>
        <begin position="7"/>
        <end position="27"/>
    </location>
</feature>
<feature type="transmembrane region" description="Helical" evidence="1">
    <location>
        <begin position="33"/>
        <end position="53"/>
    </location>
</feature>
<dbReference type="Proteomes" id="UP000502611">
    <property type="component" value="Chromosome"/>
</dbReference>
<keyword evidence="1" id="KW-0812">Transmembrane</keyword>
<keyword evidence="1" id="KW-1133">Transmembrane helix</keyword>
<keyword evidence="1" id="KW-0472">Membrane</keyword>
<dbReference type="RefSeq" id="WP_169860427.1">
    <property type="nucleotide sequence ID" value="NZ_CP053021.1"/>
</dbReference>
<reference evidence="2 3" key="1">
    <citation type="submission" date="2020-04" db="EMBL/GenBank/DDBJ databases">
        <title>The Whole Genome Analysis of High salt-tolerant Sphingobium yanoikuyae YC-XJ2 with Aryl organophosphorus flame retardants (aryl-OPFRs)-degrading capacity and characteristics of Related phosphotriesterase.</title>
        <authorList>
            <person name="Li X."/>
        </authorList>
    </citation>
    <scope>NUCLEOTIDE SEQUENCE [LARGE SCALE GENOMIC DNA]</scope>
    <source>
        <strain evidence="2 3">YC-XJ2</strain>
    </source>
</reference>
<name>A0A6M4G474_SPHYA</name>
<gene>
    <name evidence="2" type="ORF">HH800_05565</name>
</gene>
<sequence length="75" mass="7998">MTDRHPLIAFALLLFAICYLATVAAWLASQGKYAEALGFGGITTGLVGVLGTFRPRSNVTIDQPPEKPVPVETQP</sequence>
<proteinExistence type="predicted"/>
<evidence type="ECO:0000313" key="3">
    <source>
        <dbReference type="Proteomes" id="UP000502611"/>
    </source>
</evidence>
<accession>A0A6M4G474</accession>
<dbReference type="AlphaFoldDB" id="A0A6M4G474"/>
<protein>
    <submittedName>
        <fullName evidence="2">Uncharacterized protein</fullName>
    </submittedName>
</protein>
<evidence type="ECO:0000313" key="2">
    <source>
        <dbReference type="EMBL" id="QJR01706.1"/>
    </source>
</evidence>
<dbReference type="EMBL" id="CP053021">
    <property type="protein sequence ID" value="QJR01706.1"/>
    <property type="molecule type" value="Genomic_DNA"/>
</dbReference>